<protein>
    <submittedName>
        <fullName evidence="1">Uncharacterized protein</fullName>
    </submittedName>
</protein>
<evidence type="ECO:0000313" key="1">
    <source>
        <dbReference type="EMBL" id="JAH79115.1"/>
    </source>
</evidence>
<proteinExistence type="predicted"/>
<dbReference type="EMBL" id="GBXM01029462">
    <property type="protein sequence ID" value="JAH79115.1"/>
    <property type="molecule type" value="Transcribed_RNA"/>
</dbReference>
<sequence length="24" mass="2862">MYFFFRYGIETHQVSYPCSATVSK</sequence>
<dbReference type="AlphaFoldDB" id="A0A0E9VNW7"/>
<accession>A0A0E9VNW7</accession>
<name>A0A0E9VNW7_ANGAN</name>
<reference evidence="1" key="1">
    <citation type="submission" date="2014-11" db="EMBL/GenBank/DDBJ databases">
        <authorList>
            <person name="Amaro Gonzalez C."/>
        </authorList>
    </citation>
    <scope>NUCLEOTIDE SEQUENCE</scope>
</reference>
<organism evidence="1">
    <name type="scientific">Anguilla anguilla</name>
    <name type="common">European freshwater eel</name>
    <name type="synonym">Muraena anguilla</name>
    <dbReference type="NCBI Taxonomy" id="7936"/>
    <lineage>
        <taxon>Eukaryota</taxon>
        <taxon>Metazoa</taxon>
        <taxon>Chordata</taxon>
        <taxon>Craniata</taxon>
        <taxon>Vertebrata</taxon>
        <taxon>Euteleostomi</taxon>
        <taxon>Actinopterygii</taxon>
        <taxon>Neopterygii</taxon>
        <taxon>Teleostei</taxon>
        <taxon>Anguilliformes</taxon>
        <taxon>Anguillidae</taxon>
        <taxon>Anguilla</taxon>
    </lineage>
</organism>
<reference evidence="1" key="2">
    <citation type="journal article" date="2015" name="Fish Shellfish Immunol.">
        <title>Early steps in the European eel (Anguilla anguilla)-Vibrio vulnificus interaction in the gills: Role of the RtxA13 toxin.</title>
        <authorList>
            <person name="Callol A."/>
            <person name="Pajuelo D."/>
            <person name="Ebbesson L."/>
            <person name="Teles M."/>
            <person name="MacKenzie S."/>
            <person name="Amaro C."/>
        </authorList>
    </citation>
    <scope>NUCLEOTIDE SEQUENCE</scope>
</reference>